<organism evidence="2 3">
    <name type="scientific">Exophiala xenobiotica</name>
    <dbReference type="NCBI Taxonomy" id="348802"/>
    <lineage>
        <taxon>Eukaryota</taxon>
        <taxon>Fungi</taxon>
        <taxon>Dikarya</taxon>
        <taxon>Ascomycota</taxon>
        <taxon>Pezizomycotina</taxon>
        <taxon>Eurotiomycetes</taxon>
        <taxon>Chaetothyriomycetidae</taxon>
        <taxon>Chaetothyriales</taxon>
        <taxon>Herpotrichiellaceae</taxon>
        <taxon>Exophiala</taxon>
    </lineage>
</organism>
<dbReference type="HOGENOM" id="CLU_1669417_0_0_1"/>
<reference evidence="2 3" key="1">
    <citation type="submission" date="2015-01" db="EMBL/GenBank/DDBJ databases">
        <title>The Genome Sequence of Exophiala xenobiotica CBS118157.</title>
        <authorList>
            <consortium name="The Broad Institute Genomics Platform"/>
            <person name="Cuomo C."/>
            <person name="de Hoog S."/>
            <person name="Gorbushina A."/>
            <person name="Stielow B."/>
            <person name="Teixiera M."/>
            <person name="Abouelleil A."/>
            <person name="Chapman S.B."/>
            <person name="Priest M."/>
            <person name="Young S.K."/>
            <person name="Wortman J."/>
            <person name="Nusbaum C."/>
            <person name="Birren B."/>
        </authorList>
    </citation>
    <scope>NUCLEOTIDE SEQUENCE [LARGE SCALE GENOMIC DNA]</scope>
    <source>
        <strain evidence="2 3">CBS 118157</strain>
    </source>
</reference>
<evidence type="ECO:0000313" key="2">
    <source>
        <dbReference type="EMBL" id="KIW58060.1"/>
    </source>
</evidence>
<dbReference type="GeneID" id="25324518"/>
<accession>A0A0D2ETJ4</accession>
<dbReference type="STRING" id="348802.A0A0D2ETJ4"/>
<feature type="transmembrane region" description="Helical" evidence="1">
    <location>
        <begin position="91"/>
        <end position="111"/>
    </location>
</feature>
<keyword evidence="1" id="KW-0472">Membrane</keyword>
<evidence type="ECO:0000256" key="1">
    <source>
        <dbReference type="SAM" id="Phobius"/>
    </source>
</evidence>
<dbReference type="OrthoDB" id="3900342at2759"/>
<dbReference type="EMBL" id="KN847318">
    <property type="protein sequence ID" value="KIW58060.1"/>
    <property type="molecule type" value="Genomic_DNA"/>
</dbReference>
<evidence type="ECO:0000313" key="3">
    <source>
        <dbReference type="Proteomes" id="UP000054342"/>
    </source>
</evidence>
<keyword evidence="1" id="KW-1133">Transmembrane helix</keyword>
<gene>
    <name evidence="2" type="ORF">PV05_02610</name>
</gene>
<protein>
    <recommendedName>
        <fullName evidence="4">Amino acid permease/ SLC12A domain-containing protein</fullName>
    </recommendedName>
</protein>
<dbReference type="RefSeq" id="XP_013318644.1">
    <property type="nucleotide sequence ID" value="XM_013463190.1"/>
</dbReference>
<keyword evidence="1" id="KW-0812">Transmembrane</keyword>
<evidence type="ECO:0008006" key="4">
    <source>
        <dbReference type="Google" id="ProtNLM"/>
    </source>
</evidence>
<name>A0A0D2ETJ4_9EURO</name>
<sequence>MPAMAELSKTRPASIASYFSNWIIIAFTNWRFHCALTAQNDPLFQELYAWRSSAWPLAPGWLMLISLLLLGCCIAAGINPVSGGGFTAYNFFQYMIGVLIIAGFTIAYKLIFRTPWRDPKLVDCVTGRRILSVEEINQLDEYYKMSKWRRFLAYVQLW</sequence>
<feature type="transmembrane region" description="Helical" evidence="1">
    <location>
        <begin position="61"/>
        <end position="79"/>
    </location>
</feature>
<proteinExistence type="predicted"/>
<dbReference type="Proteomes" id="UP000054342">
    <property type="component" value="Unassembled WGS sequence"/>
</dbReference>
<keyword evidence="3" id="KW-1185">Reference proteome</keyword>
<dbReference type="AlphaFoldDB" id="A0A0D2ETJ4"/>